<gene>
    <name evidence="1" type="ORF">ERS852423_00065</name>
</gene>
<sequence length="151" mass="17332">MTELQAEQIRKMRTQGVGYRAIASVVGLSRDIVRNYCRSHGMDGYASALTKNIQEQMMLGKACLYCGAELIQPSTGRPKKFCSDKCRREWWKAHPEKLHRKDTAIYTMTCARCGKEFTSYGNKNRKYCSHDCYIKARFWEGLEDGVQKAAD</sequence>
<protein>
    <recommendedName>
        <fullName evidence="3">RNA polymerase subunit sigma-70</fullName>
    </recommendedName>
</protein>
<reference evidence="1 2" key="1">
    <citation type="submission" date="2015-09" db="EMBL/GenBank/DDBJ databases">
        <authorList>
            <consortium name="Pathogen Informatics"/>
        </authorList>
    </citation>
    <scope>NUCLEOTIDE SEQUENCE [LARGE SCALE GENOMIC DNA]</scope>
    <source>
        <strain evidence="1 2">2789STDY5608866</strain>
    </source>
</reference>
<dbReference type="Proteomes" id="UP000095439">
    <property type="component" value="Unassembled WGS sequence"/>
</dbReference>
<dbReference type="Gene3D" id="1.10.10.60">
    <property type="entry name" value="Homeodomain-like"/>
    <property type="match status" value="1"/>
</dbReference>
<evidence type="ECO:0008006" key="3">
    <source>
        <dbReference type="Google" id="ProtNLM"/>
    </source>
</evidence>
<evidence type="ECO:0000313" key="1">
    <source>
        <dbReference type="EMBL" id="CUN34872.1"/>
    </source>
</evidence>
<dbReference type="RefSeq" id="WP_009262608.1">
    <property type="nucleotide sequence ID" value="NZ_CABIWY010000001.1"/>
</dbReference>
<name>A0A173W5W7_9FIRM</name>
<dbReference type="AlphaFoldDB" id="A0A173W5W7"/>
<evidence type="ECO:0000313" key="2">
    <source>
        <dbReference type="Proteomes" id="UP000095439"/>
    </source>
</evidence>
<proteinExistence type="predicted"/>
<accession>A0A173W5W7</accession>
<organism evidence="1 2">
    <name type="scientific">Dorea longicatena</name>
    <dbReference type="NCBI Taxonomy" id="88431"/>
    <lineage>
        <taxon>Bacteria</taxon>
        <taxon>Bacillati</taxon>
        <taxon>Bacillota</taxon>
        <taxon>Clostridia</taxon>
        <taxon>Lachnospirales</taxon>
        <taxon>Lachnospiraceae</taxon>
        <taxon>Dorea</taxon>
    </lineage>
</organism>
<dbReference type="EMBL" id="CYYY01000001">
    <property type="protein sequence ID" value="CUN34872.1"/>
    <property type="molecule type" value="Genomic_DNA"/>
</dbReference>